<sequence>MNEETIKEIGGEIGTVEEVGTNASGECFGKYARLRISIDITKPLIKILELNDEEAVEGECAAEKEPGMENAEIVDTEADNKEKETTIGKIIPMPVLYERMLDFCFVCGCIGHQYSECKQYKNQTRKEMAYGPWLRALTMAEKIKLNRGNERWKAEEEKKDSGISTRSKPEVASKMMNDQHISNNNGAENEQGLTRLQMDPILDSPQMEGAGVSSYWRGTWIYGYPEVEQKQHTWTLLRRLASLYSLSWLCFGDFNEILQMNEKTGKNDRRESNIKDFRDAVKFCGLRDLGFKGHPFTWSNRRFGPQLVEERLDRFLCCKDWGGMFHEVAAEHLETWTSDHNPIMMVLEEKGRNRSFKRRTFTRVHYEDMWSPYEKCQEIVKHEWIDSRSWNCEDLVSQFKRTAKDSLAELKMWSREEFGGREKKLGKLLEDLKNYR</sequence>
<protein>
    <submittedName>
        <fullName evidence="1">Uncharacterized protein</fullName>
    </submittedName>
</protein>
<evidence type="ECO:0000313" key="2">
    <source>
        <dbReference type="Proteomes" id="UP000829398"/>
    </source>
</evidence>
<organism evidence="1 2">
    <name type="scientific">Citrus sinensis</name>
    <name type="common">Sweet orange</name>
    <name type="synonym">Citrus aurantium var. sinensis</name>
    <dbReference type="NCBI Taxonomy" id="2711"/>
    <lineage>
        <taxon>Eukaryota</taxon>
        <taxon>Viridiplantae</taxon>
        <taxon>Streptophyta</taxon>
        <taxon>Embryophyta</taxon>
        <taxon>Tracheophyta</taxon>
        <taxon>Spermatophyta</taxon>
        <taxon>Magnoliopsida</taxon>
        <taxon>eudicotyledons</taxon>
        <taxon>Gunneridae</taxon>
        <taxon>Pentapetalae</taxon>
        <taxon>rosids</taxon>
        <taxon>malvids</taxon>
        <taxon>Sapindales</taxon>
        <taxon>Rutaceae</taxon>
        <taxon>Aurantioideae</taxon>
        <taxon>Citrus</taxon>
    </lineage>
</organism>
<keyword evidence="2" id="KW-1185">Reference proteome</keyword>
<dbReference type="EMBL" id="CM039175">
    <property type="protein sequence ID" value="KAH9735211.1"/>
    <property type="molecule type" value="Genomic_DNA"/>
</dbReference>
<reference evidence="2" key="1">
    <citation type="journal article" date="2023" name="Hortic. Res.">
        <title>A chromosome-level phased genome enabling allele-level studies in sweet orange: a case study on citrus Huanglongbing tolerance.</title>
        <authorList>
            <person name="Wu B."/>
            <person name="Yu Q."/>
            <person name="Deng Z."/>
            <person name="Duan Y."/>
            <person name="Luo F."/>
            <person name="Gmitter F. Jr."/>
        </authorList>
    </citation>
    <scope>NUCLEOTIDE SEQUENCE [LARGE SCALE GENOMIC DNA]</scope>
    <source>
        <strain evidence="2">cv. Valencia</strain>
    </source>
</reference>
<evidence type="ECO:0000313" key="1">
    <source>
        <dbReference type="EMBL" id="KAH9735211.1"/>
    </source>
</evidence>
<accession>A0ACB8JR57</accession>
<dbReference type="Proteomes" id="UP000829398">
    <property type="component" value="Chromosome 6"/>
</dbReference>
<gene>
    <name evidence="1" type="ORF">KPL71_017667</name>
</gene>
<comment type="caution">
    <text evidence="1">The sequence shown here is derived from an EMBL/GenBank/DDBJ whole genome shotgun (WGS) entry which is preliminary data.</text>
</comment>
<proteinExistence type="predicted"/>
<name>A0ACB8JR57_CITSI</name>